<evidence type="ECO:0000313" key="1">
    <source>
        <dbReference type="EMBL" id="AFD27459.1"/>
    </source>
</evidence>
<dbReference type="HOGENOM" id="CLU_2179511_0_0_0"/>
<dbReference type="AlphaFoldDB" id="H8H1R2"/>
<organism evidence="1 2">
    <name type="scientific">Deinococcus gobiensis (strain DSM 21396 / JCM 16679 / CGMCC 1.7299 / I-0)</name>
    <dbReference type="NCBI Taxonomy" id="745776"/>
    <lineage>
        <taxon>Bacteria</taxon>
        <taxon>Thermotogati</taxon>
        <taxon>Deinococcota</taxon>
        <taxon>Deinococci</taxon>
        <taxon>Deinococcales</taxon>
        <taxon>Deinococcaceae</taxon>
        <taxon>Deinococcus</taxon>
    </lineage>
</organism>
<evidence type="ECO:0000313" key="2">
    <source>
        <dbReference type="Proteomes" id="UP000007575"/>
    </source>
</evidence>
<reference evidence="1 2" key="1">
    <citation type="journal article" date="2012" name="PLoS ONE">
        <title>Genome sequence and transcriptome analysis of the radioresistant bacterium Deinococcus gobiensis: insights into the extreme environmental adaptations.</title>
        <authorList>
            <person name="Yuan M."/>
            <person name="Chen M."/>
            <person name="Zhang W."/>
            <person name="Lu W."/>
            <person name="Wang J."/>
            <person name="Yang M."/>
            <person name="Zhao P."/>
            <person name="Tang R."/>
            <person name="Li X."/>
            <person name="Hao Y."/>
            <person name="Zhou Z."/>
            <person name="Zhan Y."/>
            <person name="Yu H."/>
            <person name="Teng C."/>
            <person name="Yan Y."/>
            <person name="Ping S."/>
            <person name="Wang Y."/>
            <person name="Lin M."/>
        </authorList>
    </citation>
    <scope>NUCLEOTIDE SEQUENCE [LARGE SCALE GENOMIC DNA]</scope>
    <source>
        <strain evidence="2">DSM 21396 / JCM 16679 / CGMCC 1.7299 / I-0</strain>
        <plasmid evidence="1">P2</plasmid>
    </source>
</reference>
<sequence>MEDISLSRPCGRRHQALISALDHIIYPHSILEVLYSYGEAAMLYPDFQRFEAEVHAALLRFAETARSDDLIKLAVTHPPLCRAIMFHIARWQPTFQVLVLEDVWRVPAN</sequence>
<proteinExistence type="predicted"/>
<gene>
    <name evidence="1" type="ordered locus">DGo_PB0190</name>
</gene>
<dbReference type="PATRIC" id="fig|745776.4.peg.3560"/>
<dbReference type="RefSeq" id="WP_014686555.1">
    <property type="nucleotide sequence ID" value="NC_017791.1"/>
</dbReference>
<dbReference type="EMBL" id="CP002193">
    <property type="protein sequence ID" value="AFD27459.1"/>
    <property type="molecule type" value="Genomic_DNA"/>
</dbReference>
<dbReference type="KEGG" id="dgo:DGo_PB0190"/>
<accession>H8H1R2</accession>
<keyword evidence="1" id="KW-0614">Plasmid</keyword>
<keyword evidence="2" id="KW-1185">Reference proteome</keyword>
<geneLocation type="plasmid" evidence="1 2">
    <name>P2</name>
</geneLocation>
<dbReference type="Proteomes" id="UP000007575">
    <property type="component" value="Plasmid P2"/>
</dbReference>
<name>H8H1R2_DEIGI</name>
<protein>
    <submittedName>
        <fullName evidence="1">Uncharacterized protein</fullName>
    </submittedName>
</protein>